<keyword evidence="2" id="KW-1133">Transmembrane helix</keyword>
<reference evidence="3 4" key="1">
    <citation type="submission" date="2018-06" db="EMBL/GenBank/DDBJ databases">
        <title>Genome analysis of cellulolytic fungus Trichoderma lentiforme CFAM-422.</title>
        <authorList>
            <person name="Steindorff A.S."/>
            <person name="Formighieri E.F."/>
            <person name="Midorikawa G.E.O."/>
            <person name="Tamietti M.S."/>
            <person name="Ramos E.Z."/>
            <person name="Silva A.S."/>
            <person name="Bon E.P.S."/>
            <person name="Mendes T.D."/>
            <person name="Damaso M.C.T."/>
            <person name="Favaro L.C.L."/>
        </authorList>
    </citation>
    <scope>NUCLEOTIDE SEQUENCE [LARGE SCALE GENOMIC DNA]</scope>
    <source>
        <strain evidence="3 4">CFAM-422</strain>
    </source>
</reference>
<protein>
    <submittedName>
        <fullName evidence="3">Uncharacterized protein</fullName>
    </submittedName>
</protein>
<gene>
    <name evidence="3" type="ORF">CFAM422_008056</name>
</gene>
<dbReference type="AlphaFoldDB" id="A0A9P4XCZ7"/>
<comment type="caution">
    <text evidence="3">The sequence shown here is derived from an EMBL/GenBank/DDBJ whole genome shotgun (WGS) entry which is preliminary data.</text>
</comment>
<feature type="transmembrane region" description="Helical" evidence="2">
    <location>
        <begin position="44"/>
        <end position="63"/>
    </location>
</feature>
<evidence type="ECO:0000313" key="3">
    <source>
        <dbReference type="EMBL" id="KAF3068255.1"/>
    </source>
</evidence>
<proteinExistence type="predicted"/>
<sequence length="121" mass="13211">MGRYGINCHMDLPRLNAKPGLGYARRLRDHDSANTTLSNHLPGIFLLGIAILLFILLLLIPILPTDQTCRPTHGPPNPPLGISRFSRCLVVPLRLAGSGSEAPELAHESQPSLHTWISKPP</sequence>
<keyword evidence="2" id="KW-0812">Transmembrane</keyword>
<evidence type="ECO:0000256" key="2">
    <source>
        <dbReference type="SAM" id="Phobius"/>
    </source>
</evidence>
<dbReference type="EMBL" id="QLNT01000014">
    <property type="protein sequence ID" value="KAF3068255.1"/>
    <property type="molecule type" value="Genomic_DNA"/>
</dbReference>
<organism evidence="3 4">
    <name type="scientific">Trichoderma lentiforme</name>
    <dbReference type="NCBI Taxonomy" id="1567552"/>
    <lineage>
        <taxon>Eukaryota</taxon>
        <taxon>Fungi</taxon>
        <taxon>Dikarya</taxon>
        <taxon>Ascomycota</taxon>
        <taxon>Pezizomycotina</taxon>
        <taxon>Sordariomycetes</taxon>
        <taxon>Hypocreomycetidae</taxon>
        <taxon>Hypocreales</taxon>
        <taxon>Hypocreaceae</taxon>
        <taxon>Trichoderma</taxon>
    </lineage>
</organism>
<evidence type="ECO:0000313" key="4">
    <source>
        <dbReference type="Proteomes" id="UP000801864"/>
    </source>
</evidence>
<feature type="region of interest" description="Disordered" evidence="1">
    <location>
        <begin position="101"/>
        <end position="121"/>
    </location>
</feature>
<keyword evidence="2" id="KW-0472">Membrane</keyword>
<keyword evidence="4" id="KW-1185">Reference proteome</keyword>
<evidence type="ECO:0000256" key="1">
    <source>
        <dbReference type="SAM" id="MobiDB-lite"/>
    </source>
</evidence>
<accession>A0A9P4XCZ7</accession>
<dbReference type="Proteomes" id="UP000801864">
    <property type="component" value="Unassembled WGS sequence"/>
</dbReference>
<name>A0A9P4XCZ7_9HYPO</name>